<dbReference type="InterPro" id="IPR050425">
    <property type="entry name" value="NAD(P)_dehydrat-like"/>
</dbReference>
<dbReference type="EMBL" id="CCKQ01001524">
    <property type="protein sequence ID" value="CDW72635.1"/>
    <property type="molecule type" value="Genomic_DNA"/>
</dbReference>
<dbReference type="InParanoid" id="A0A077ZTH5"/>
<dbReference type="SUPFAM" id="SSF51735">
    <property type="entry name" value="NAD(P)-binding Rossmann-fold domains"/>
    <property type="match status" value="1"/>
</dbReference>
<dbReference type="PANTHER" id="PTHR10366">
    <property type="entry name" value="NAD DEPENDENT EPIMERASE/DEHYDRATASE"/>
    <property type="match status" value="1"/>
</dbReference>
<protein>
    <submittedName>
        <fullName evidence="4">Nad-dependent epimerase dehydratase</fullName>
    </submittedName>
</protein>
<dbReference type="Proteomes" id="UP000039865">
    <property type="component" value="Unassembled WGS sequence"/>
</dbReference>
<organism evidence="4 5">
    <name type="scientific">Stylonychia lemnae</name>
    <name type="common">Ciliate</name>
    <dbReference type="NCBI Taxonomy" id="5949"/>
    <lineage>
        <taxon>Eukaryota</taxon>
        <taxon>Sar</taxon>
        <taxon>Alveolata</taxon>
        <taxon>Ciliophora</taxon>
        <taxon>Intramacronucleata</taxon>
        <taxon>Spirotrichea</taxon>
        <taxon>Stichotrichia</taxon>
        <taxon>Sporadotrichida</taxon>
        <taxon>Oxytrichidae</taxon>
        <taxon>Stylonychinae</taxon>
        <taxon>Stylonychia</taxon>
    </lineage>
</organism>
<dbReference type="GO" id="GO:0016616">
    <property type="term" value="F:oxidoreductase activity, acting on the CH-OH group of donors, NAD or NADP as acceptor"/>
    <property type="evidence" value="ECO:0007669"/>
    <property type="project" value="TreeGrafter"/>
</dbReference>
<dbReference type="InterPro" id="IPR001509">
    <property type="entry name" value="Epimerase_deHydtase"/>
</dbReference>
<keyword evidence="1" id="KW-0560">Oxidoreductase</keyword>
<reference evidence="4 5" key="1">
    <citation type="submission" date="2014-06" db="EMBL/GenBank/DDBJ databases">
        <authorList>
            <person name="Swart Estienne"/>
        </authorList>
    </citation>
    <scope>NUCLEOTIDE SEQUENCE [LARGE SCALE GENOMIC DNA]</scope>
    <source>
        <strain evidence="4 5">130c</strain>
    </source>
</reference>
<evidence type="ECO:0000256" key="1">
    <source>
        <dbReference type="ARBA" id="ARBA00023002"/>
    </source>
</evidence>
<accession>A0A077ZTH5</accession>
<evidence type="ECO:0000313" key="5">
    <source>
        <dbReference type="Proteomes" id="UP000039865"/>
    </source>
</evidence>
<dbReference type="InterPro" id="IPR036291">
    <property type="entry name" value="NAD(P)-bd_dom_sf"/>
</dbReference>
<dbReference type="OrthoDB" id="442325at2759"/>
<gene>
    <name evidence="4" type="primary">Contig14193.g15126</name>
    <name evidence="4" type="ORF">STYLEM_1598</name>
</gene>
<evidence type="ECO:0000259" key="3">
    <source>
        <dbReference type="Pfam" id="PF01370"/>
    </source>
</evidence>
<dbReference type="Gene3D" id="3.40.50.720">
    <property type="entry name" value="NAD(P)-binding Rossmann-like Domain"/>
    <property type="match status" value="1"/>
</dbReference>
<sequence>MGVIFQLELFEANLLDPQSLDQAVEGCDFVVHTASPLPATPPKDENVLIKPAVEGTLSILNSCVKHRIKRVVITSTSLTMCIQQRQNYKPVFNENDWSDPTICAPYDKSKTLAERAAWDFHSKLSEDEKFEMVVINPAFVLGPSLVQTDFSSGLIIRKIMTGQIPGAPKILMPIVDVRDVALAHLRAIQVKEAANQRFIVCDRSLWFKDIILTLAAKYPEGFKINTSEIKYCTMKIASWFDASANKLIGYWGVDFQLDNSKSKSILGLEYKLATEAIIEMAESLISSGLLKSNKKN</sequence>
<dbReference type="AlphaFoldDB" id="A0A077ZTH5"/>
<comment type="similarity">
    <text evidence="2">Belongs to the NAD(P)-dependent epimerase/dehydratase family. Dihydroflavonol-4-reductase subfamily.</text>
</comment>
<dbReference type="Pfam" id="PF01370">
    <property type="entry name" value="Epimerase"/>
    <property type="match status" value="1"/>
</dbReference>
<keyword evidence="5" id="KW-1185">Reference proteome</keyword>
<dbReference type="OMA" id="IGREFRF"/>
<evidence type="ECO:0000256" key="2">
    <source>
        <dbReference type="ARBA" id="ARBA00023445"/>
    </source>
</evidence>
<dbReference type="PANTHER" id="PTHR10366:SF564">
    <property type="entry name" value="STEROL-4-ALPHA-CARBOXYLATE 3-DEHYDROGENASE, DECARBOXYLATING"/>
    <property type="match status" value="1"/>
</dbReference>
<proteinExistence type="inferred from homology"/>
<evidence type="ECO:0000313" key="4">
    <source>
        <dbReference type="EMBL" id="CDW72635.1"/>
    </source>
</evidence>
<feature type="domain" description="NAD-dependent epimerase/dehydratase" evidence="3">
    <location>
        <begin position="7"/>
        <end position="194"/>
    </location>
</feature>
<name>A0A077ZTH5_STYLE</name>